<dbReference type="SUPFAM" id="SSF51366">
    <property type="entry name" value="Ribulose-phoshate binding barrel"/>
    <property type="match status" value="1"/>
</dbReference>
<evidence type="ECO:0000256" key="2">
    <source>
        <dbReference type="ARBA" id="ARBA00002147"/>
    </source>
</evidence>
<dbReference type="InterPro" id="IPR013785">
    <property type="entry name" value="Aldolase_TIM"/>
</dbReference>
<dbReference type="AlphaFoldDB" id="A0A7T0PBK1"/>
<dbReference type="NCBIfam" id="NF002231">
    <property type="entry name" value="PRK01130.1"/>
    <property type="match status" value="1"/>
</dbReference>
<dbReference type="GO" id="GO:0019262">
    <property type="term" value="P:N-acetylneuraminate catabolic process"/>
    <property type="evidence" value="ECO:0007669"/>
    <property type="project" value="UniProtKB-UniPathway"/>
</dbReference>
<dbReference type="Proteomes" id="UP000594681">
    <property type="component" value="Chromosome"/>
</dbReference>
<name>A0A7T0PBK1_9CORY</name>
<dbReference type="KEGG" id="cliz:G7Y31_02125"/>
<organism evidence="8 9">
    <name type="scientific">Corynebacterium lizhenjunii</name>
    <dbReference type="NCBI Taxonomy" id="2709394"/>
    <lineage>
        <taxon>Bacteria</taxon>
        <taxon>Bacillati</taxon>
        <taxon>Actinomycetota</taxon>
        <taxon>Actinomycetes</taxon>
        <taxon>Mycobacteriales</taxon>
        <taxon>Corynebacteriaceae</taxon>
        <taxon>Corynebacterium</taxon>
    </lineage>
</organism>
<evidence type="ECO:0000256" key="3">
    <source>
        <dbReference type="ARBA" id="ARBA00005081"/>
    </source>
</evidence>
<comment type="pathway">
    <text evidence="3">Amino-sugar metabolism; N-acetylneuraminate degradation; D-fructose 6-phosphate from N-acetylneuraminate: step 3/5.</text>
</comment>
<comment type="function">
    <text evidence="2">Converts N-acetylmannosamine-6-phosphate (ManNAc-6-P) to N-acetylglucosamine-6-phosphate (GlcNAc-6-P).</text>
</comment>
<evidence type="ECO:0000256" key="5">
    <source>
        <dbReference type="ARBA" id="ARBA00013180"/>
    </source>
</evidence>
<evidence type="ECO:0000313" key="9">
    <source>
        <dbReference type="Proteomes" id="UP000594681"/>
    </source>
</evidence>
<dbReference type="InterPro" id="IPR011060">
    <property type="entry name" value="RibuloseP-bd_barrel"/>
</dbReference>
<dbReference type="PANTHER" id="PTHR36204:SF1">
    <property type="entry name" value="N-ACETYLMANNOSAMINE-6-PHOSPHATE 2-EPIMERASE-RELATED"/>
    <property type="match status" value="1"/>
</dbReference>
<evidence type="ECO:0000256" key="1">
    <source>
        <dbReference type="ARBA" id="ARBA00000056"/>
    </source>
</evidence>
<keyword evidence="6 8" id="KW-0413">Isomerase</keyword>
<sequence>MYSLPEFAAATRGRLIVSAQAPAGHPLRDTHTIAHLAQAAASGGAAAIRCGGYGGVEDIAAVAAAVQVPVIGLTKEGDTGVYITPTVASAQAVVAAGAQVVAFDATARPRPDGASTADMVHAIHAAGALAMADIATAQEAVEAHAAGVDIISTTLAGYTPDRAATQGPDLELLEQVRALVPEAFLIGEGRFHTPQHLERGFELGADAIIIGTAITDVAWVTRQFAALAPVAAPVAAHKQPEA</sequence>
<keyword evidence="9" id="KW-1185">Reference proteome</keyword>
<dbReference type="UniPathway" id="UPA00629">
    <property type="reaction ID" value="UER00682"/>
</dbReference>
<evidence type="ECO:0000256" key="7">
    <source>
        <dbReference type="ARBA" id="ARBA00023277"/>
    </source>
</evidence>
<dbReference type="GO" id="GO:0006053">
    <property type="term" value="P:N-acetylmannosamine catabolic process"/>
    <property type="evidence" value="ECO:0007669"/>
    <property type="project" value="TreeGrafter"/>
</dbReference>
<evidence type="ECO:0000256" key="4">
    <source>
        <dbReference type="ARBA" id="ARBA00007439"/>
    </source>
</evidence>
<gene>
    <name evidence="8" type="ORF">G7Y31_02125</name>
</gene>
<comment type="catalytic activity">
    <reaction evidence="1">
        <text>an N-acyl-D-glucosamine 6-phosphate = an N-acyl-D-mannosamine 6-phosphate</text>
        <dbReference type="Rhea" id="RHEA:23932"/>
        <dbReference type="ChEBI" id="CHEBI:57599"/>
        <dbReference type="ChEBI" id="CHEBI:57666"/>
        <dbReference type="EC" id="5.1.3.9"/>
    </reaction>
</comment>
<accession>A0A7T0PBK1</accession>
<dbReference type="GO" id="GO:0047465">
    <property type="term" value="F:N-acylglucosamine-6-phosphate 2-epimerase activity"/>
    <property type="evidence" value="ECO:0007669"/>
    <property type="project" value="UniProtKB-EC"/>
</dbReference>
<protein>
    <recommendedName>
        <fullName evidence="5">N-acylglucosamine-6-phosphate 2-epimerase</fullName>
        <ecNumber evidence="5">5.1.3.9</ecNumber>
    </recommendedName>
</protein>
<dbReference type="GO" id="GO:0005829">
    <property type="term" value="C:cytosol"/>
    <property type="evidence" value="ECO:0007669"/>
    <property type="project" value="TreeGrafter"/>
</dbReference>
<dbReference type="Pfam" id="PF04131">
    <property type="entry name" value="NanE"/>
    <property type="match status" value="1"/>
</dbReference>
<dbReference type="PANTHER" id="PTHR36204">
    <property type="entry name" value="N-ACETYLMANNOSAMINE-6-PHOSPHATE 2-EPIMERASE-RELATED"/>
    <property type="match status" value="1"/>
</dbReference>
<dbReference type="EMBL" id="CP064954">
    <property type="protein sequence ID" value="QPK79530.1"/>
    <property type="molecule type" value="Genomic_DNA"/>
</dbReference>
<proteinExistence type="inferred from homology"/>
<comment type="similarity">
    <text evidence="4">Belongs to the NanE family.</text>
</comment>
<evidence type="ECO:0000313" key="8">
    <source>
        <dbReference type="EMBL" id="QPK79530.1"/>
    </source>
</evidence>
<evidence type="ECO:0000256" key="6">
    <source>
        <dbReference type="ARBA" id="ARBA00023235"/>
    </source>
</evidence>
<dbReference type="RefSeq" id="WP_165008667.1">
    <property type="nucleotide sequence ID" value="NZ_CP064954.1"/>
</dbReference>
<dbReference type="Gene3D" id="3.20.20.70">
    <property type="entry name" value="Aldolase class I"/>
    <property type="match status" value="1"/>
</dbReference>
<dbReference type="EC" id="5.1.3.9" evidence="5"/>
<dbReference type="InterPro" id="IPR007260">
    <property type="entry name" value="NanE"/>
</dbReference>
<reference evidence="8 9" key="1">
    <citation type="submission" date="2020-11" db="EMBL/GenBank/DDBJ databases">
        <title>Corynebacterium sp. ZJ-599.</title>
        <authorList>
            <person name="Zhou J."/>
        </authorList>
    </citation>
    <scope>NUCLEOTIDE SEQUENCE [LARGE SCALE GENOMIC DNA]</scope>
    <source>
        <strain evidence="8 9">ZJ-599</strain>
    </source>
</reference>
<keyword evidence="7" id="KW-0119">Carbohydrate metabolism</keyword>